<evidence type="ECO:0000313" key="1">
    <source>
        <dbReference type="EMBL" id="KAK7339577.1"/>
    </source>
</evidence>
<dbReference type="EMBL" id="JAYMYQ010000004">
    <property type="protein sequence ID" value="KAK7339577.1"/>
    <property type="molecule type" value="Genomic_DNA"/>
</dbReference>
<name>A0AAN9LT38_CANGL</name>
<dbReference type="Proteomes" id="UP001367508">
    <property type="component" value="Unassembled WGS sequence"/>
</dbReference>
<gene>
    <name evidence="1" type="ORF">VNO77_20254</name>
</gene>
<organism evidence="1 2">
    <name type="scientific">Canavalia gladiata</name>
    <name type="common">Sword bean</name>
    <name type="synonym">Dolichos gladiatus</name>
    <dbReference type="NCBI Taxonomy" id="3824"/>
    <lineage>
        <taxon>Eukaryota</taxon>
        <taxon>Viridiplantae</taxon>
        <taxon>Streptophyta</taxon>
        <taxon>Embryophyta</taxon>
        <taxon>Tracheophyta</taxon>
        <taxon>Spermatophyta</taxon>
        <taxon>Magnoliopsida</taxon>
        <taxon>eudicotyledons</taxon>
        <taxon>Gunneridae</taxon>
        <taxon>Pentapetalae</taxon>
        <taxon>rosids</taxon>
        <taxon>fabids</taxon>
        <taxon>Fabales</taxon>
        <taxon>Fabaceae</taxon>
        <taxon>Papilionoideae</taxon>
        <taxon>50 kb inversion clade</taxon>
        <taxon>NPAAA clade</taxon>
        <taxon>indigoferoid/millettioid clade</taxon>
        <taxon>Phaseoleae</taxon>
        <taxon>Canavalia</taxon>
    </lineage>
</organism>
<keyword evidence="2" id="KW-1185">Reference proteome</keyword>
<protein>
    <submittedName>
        <fullName evidence="1">Uncharacterized protein</fullName>
    </submittedName>
</protein>
<accession>A0AAN9LT38</accession>
<evidence type="ECO:0000313" key="2">
    <source>
        <dbReference type="Proteomes" id="UP001367508"/>
    </source>
</evidence>
<dbReference type="AlphaFoldDB" id="A0AAN9LT38"/>
<proteinExistence type="predicted"/>
<reference evidence="1 2" key="1">
    <citation type="submission" date="2024-01" db="EMBL/GenBank/DDBJ databases">
        <title>The genomes of 5 underutilized Papilionoideae crops provide insights into root nodulation and disease resistanc.</title>
        <authorList>
            <person name="Jiang F."/>
        </authorList>
    </citation>
    <scope>NUCLEOTIDE SEQUENCE [LARGE SCALE GENOMIC DNA]</scope>
    <source>
        <strain evidence="1">LVBAO_FW01</strain>
        <tissue evidence="1">Leaves</tissue>
    </source>
</reference>
<sequence length="74" mass="8087">MGALIMRADPLPFPENCSSGLEFLGGVTLLPKQLHMKLSQGYLHRLINKEAYDGLCNHQVQSLDSNDTFGIQGG</sequence>
<comment type="caution">
    <text evidence="1">The sequence shown here is derived from an EMBL/GenBank/DDBJ whole genome shotgun (WGS) entry which is preliminary data.</text>
</comment>